<sequence length="426" mass="44547">MIVIIGGGLAGLTVARELALAGQAVTVLEERTNLGGLIPRGELAGVPIDLGADAFTTQPEQVADYIRGLGLETMGPTGRSWIWNGEAFPMPARAKLGIPADPHSDEITGLLADPARVAADLDMPAHVGKDAATLGQLVRARMGDEIVERLVSPIVSAIYSTHPDNLALDPLLKARFAEHGTLAGAVEAGLTGPAIATVRGGMFRLPERLAEQAAEASAQIITGAKAKEMTARSVTYERGGTTHTLAADHVVVATGVARAQQLLPGAMVLEPFELPKGRLTTHVSLAVRSEELDAAPRGSGMLCVAGTARTKAISHMSHKWAWLGEATDLHVLRVSYPVNDNVPVSHAIEDVNALFGTAITANDVADSYVLRWGGALTPATAGLRAWARRIETPPTVWITGVWKAGSGISAVIPHARATASAILERG</sequence>
<dbReference type="Gene3D" id="3.90.660.20">
    <property type="entry name" value="Protoporphyrinogen oxidase, mitochondrial, domain 2"/>
    <property type="match status" value="1"/>
</dbReference>
<feature type="domain" description="Amine oxidase" evidence="1">
    <location>
        <begin position="9"/>
        <end position="276"/>
    </location>
</feature>
<dbReference type="KEGG" id="tbw:NCTC13354_01100"/>
<dbReference type="GO" id="GO:0004729">
    <property type="term" value="F:oxygen-dependent protoporphyrinogen oxidase activity"/>
    <property type="evidence" value="ECO:0007669"/>
    <property type="project" value="UniProtKB-EC"/>
</dbReference>
<dbReference type="OrthoDB" id="3450553at2"/>
<name>A0A448PEL2_9ACTO</name>
<organism evidence="2 3">
    <name type="scientific">Trueperella bialowiezensis</name>
    <dbReference type="NCBI Taxonomy" id="312285"/>
    <lineage>
        <taxon>Bacteria</taxon>
        <taxon>Bacillati</taxon>
        <taxon>Actinomycetota</taxon>
        <taxon>Actinomycetes</taxon>
        <taxon>Actinomycetales</taxon>
        <taxon>Actinomycetaceae</taxon>
        <taxon>Trueperella</taxon>
    </lineage>
</organism>
<dbReference type="PANTHER" id="PTHR42923">
    <property type="entry name" value="PROTOPORPHYRINOGEN OXIDASE"/>
    <property type="match status" value="1"/>
</dbReference>
<protein>
    <submittedName>
        <fullName evidence="2">Protoporphyrinogen oxidase</fullName>
        <ecNumber evidence="2">1.3.3.4</ecNumber>
    </submittedName>
</protein>
<dbReference type="EMBL" id="LR134476">
    <property type="protein sequence ID" value="VEI13385.1"/>
    <property type="molecule type" value="Genomic_DNA"/>
</dbReference>
<dbReference type="SUPFAM" id="SSF51905">
    <property type="entry name" value="FAD/NAD(P)-binding domain"/>
    <property type="match status" value="1"/>
</dbReference>
<dbReference type="Gene3D" id="3.50.50.60">
    <property type="entry name" value="FAD/NAD(P)-binding domain"/>
    <property type="match status" value="1"/>
</dbReference>
<reference evidence="2 3" key="1">
    <citation type="submission" date="2018-12" db="EMBL/GenBank/DDBJ databases">
        <authorList>
            <consortium name="Pathogen Informatics"/>
        </authorList>
    </citation>
    <scope>NUCLEOTIDE SEQUENCE [LARGE SCALE GENOMIC DNA]</scope>
    <source>
        <strain evidence="2 3">NCTC13354</strain>
    </source>
</reference>
<dbReference type="InterPro" id="IPR050464">
    <property type="entry name" value="Zeta_carotene_desat/Oxidored"/>
</dbReference>
<proteinExistence type="predicted"/>
<evidence type="ECO:0000313" key="3">
    <source>
        <dbReference type="Proteomes" id="UP000269542"/>
    </source>
</evidence>
<dbReference type="EC" id="1.3.3.4" evidence="2"/>
<dbReference type="Pfam" id="PF01593">
    <property type="entry name" value="Amino_oxidase"/>
    <property type="match status" value="1"/>
</dbReference>
<dbReference type="RefSeq" id="WP_126416502.1">
    <property type="nucleotide sequence ID" value="NZ_LR134476.1"/>
</dbReference>
<keyword evidence="3" id="KW-1185">Reference proteome</keyword>
<accession>A0A448PEL2</accession>
<dbReference type="Gene3D" id="1.10.3110.10">
    <property type="entry name" value="protoporphyrinogen ix oxidase, domain 3"/>
    <property type="match status" value="1"/>
</dbReference>
<evidence type="ECO:0000313" key="2">
    <source>
        <dbReference type="EMBL" id="VEI13385.1"/>
    </source>
</evidence>
<dbReference type="InterPro" id="IPR036188">
    <property type="entry name" value="FAD/NAD-bd_sf"/>
</dbReference>
<keyword evidence="2" id="KW-0560">Oxidoreductase</keyword>
<dbReference type="Proteomes" id="UP000269542">
    <property type="component" value="Chromosome"/>
</dbReference>
<gene>
    <name evidence="2" type="primary">hemY</name>
    <name evidence="2" type="ORF">NCTC13354_01100</name>
</gene>
<dbReference type="AlphaFoldDB" id="A0A448PEL2"/>
<evidence type="ECO:0000259" key="1">
    <source>
        <dbReference type="Pfam" id="PF01593"/>
    </source>
</evidence>
<dbReference type="InterPro" id="IPR002937">
    <property type="entry name" value="Amino_oxidase"/>
</dbReference>